<dbReference type="GO" id="GO:0008081">
    <property type="term" value="F:phosphoric diester hydrolase activity"/>
    <property type="evidence" value="ECO:0007669"/>
    <property type="project" value="InterPro"/>
</dbReference>
<dbReference type="PANTHER" id="PTHR46211:SF14">
    <property type="entry name" value="GLYCEROPHOSPHODIESTER PHOSPHODIESTERASE"/>
    <property type="match status" value="1"/>
</dbReference>
<evidence type="ECO:0000313" key="4">
    <source>
        <dbReference type="Proteomes" id="UP000186922"/>
    </source>
</evidence>
<protein>
    <recommendedName>
        <fullName evidence="2">GP-PDE domain-containing protein</fullName>
    </recommendedName>
</protein>
<feature type="domain" description="GP-PDE" evidence="2">
    <location>
        <begin position="63"/>
        <end position="337"/>
    </location>
</feature>
<proteinExistence type="predicted"/>
<dbReference type="EMBL" id="BDGG01000006">
    <property type="protein sequence ID" value="GAV00243.1"/>
    <property type="molecule type" value="Genomic_DNA"/>
</dbReference>
<dbReference type="OrthoDB" id="1058301at2759"/>
<evidence type="ECO:0000313" key="3">
    <source>
        <dbReference type="EMBL" id="GAV00243.1"/>
    </source>
</evidence>
<gene>
    <name evidence="3" type="primary">RvY_11125-1</name>
    <name evidence="3" type="synonym">RvY_11125.1</name>
    <name evidence="3" type="ORF">RvY_11125</name>
</gene>
<sequence>MAVPVKWFVGLFLLLCFTDVIFITRAAVVAPVRDSLTESSGFSNCPINTPKTVRRLNINELAIDKQGHRGCRGLMPENTVIAMLKALELGVDTLEMDTVITNDGQVILSHEPFFSQDITTKPDGTFINQTVIEDEHDYNIYRMNYSQVIHYDVGLKFHPRFQRQQKLPAVKPLLRHVFTSVKSYCQLHNVSQPFYNIETKTNVKTDDADHPIPSVFVDTLMSVIQRAEVEDRVIIQSFDFRTLQYLHEKYPTMKTAMLIDNDDERTFQQQLKDLGFAPTIHSPHRVLVTRVMVETCHGLGIKIIPWTVNDVAEMRQLIELGVDGLITDYPNLFSELENDVSTSVGTTIFDESTSPASGKAAKAEVLLGLFPMIIYLCSPFILHK</sequence>
<dbReference type="InterPro" id="IPR017946">
    <property type="entry name" value="PLC-like_Pdiesterase_TIM-brl"/>
</dbReference>
<keyword evidence="4" id="KW-1185">Reference proteome</keyword>
<evidence type="ECO:0000256" key="1">
    <source>
        <dbReference type="SAM" id="SignalP"/>
    </source>
</evidence>
<comment type="caution">
    <text evidence="3">The sequence shown here is derived from an EMBL/GenBank/DDBJ whole genome shotgun (WGS) entry which is preliminary data.</text>
</comment>
<dbReference type="Proteomes" id="UP000186922">
    <property type="component" value="Unassembled WGS sequence"/>
</dbReference>
<name>A0A1D1VJH1_RAMVA</name>
<reference evidence="3 4" key="1">
    <citation type="journal article" date="2016" name="Nat. Commun.">
        <title>Extremotolerant tardigrade genome and improved radiotolerance of human cultured cells by tardigrade-unique protein.</title>
        <authorList>
            <person name="Hashimoto T."/>
            <person name="Horikawa D.D."/>
            <person name="Saito Y."/>
            <person name="Kuwahara H."/>
            <person name="Kozuka-Hata H."/>
            <person name="Shin-I T."/>
            <person name="Minakuchi Y."/>
            <person name="Ohishi K."/>
            <person name="Motoyama A."/>
            <person name="Aizu T."/>
            <person name="Enomoto A."/>
            <person name="Kondo K."/>
            <person name="Tanaka S."/>
            <person name="Hara Y."/>
            <person name="Koshikawa S."/>
            <person name="Sagara H."/>
            <person name="Miura T."/>
            <person name="Yokobori S."/>
            <person name="Miyagawa K."/>
            <person name="Suzuki Y."/>
            <person name="Kubo T."/>
            <person name="Oyama M."/>
            <person name="Kohara Y."/>
            <person name="Fujiyama A."/>
            <person name="Arakawa K."/>
            <person name="Katayama T."/>
            <person name="Toyoda A."/>
            <person name="Kunieda T."/>
        </authorList>
    </citation>
    <scope>NUCLEOTIDE SEQUENCE [LARGE SCALE GENOMIC DNA]</scope>
    <source>
        <strain evidence="3 4">YOKOZUNA-1</strain>
    </source>
</reference>
<accession>A0A1D1VJH1</accession>
<organism evidence="3 4">
    <name type="scientific">Ramazzottius varieornatus</name>
    <name type="common">Water bear</name>
    <name type="synonym">Tardigrade</name>
    <dbReference type="NCBI Taxonomy" id="947166"/>
    <lineage>
        <taxon>Eukaryota</taxon>
        <taxon>Metazoa</taxon>
        <taxon>Ecdysozoa</taxon>
        <taxon>Tardigrada</taxon>
        <taxon>Eutardigrada</taxon>
        <taxon>Parachela</taxon>
        <taxon>Hypsibioidea</taxon>
        <taxon>Ramazzottiidae</taxon>
        <taxon>Ramazzottius</taxon>
    </lineage>
</organism>
<dbReference type="InterPro" id="IPR030395">
    <property type="entry name" value="GP_PDE_dom"/>
</dbReference>
<feature type="signal peptide" evidence="1">
    <location>
        <begin position="1"/>
        <end position="26"/>
    </location>
</feature>
<dbReference type="STRING" id="947166.A0A1D1VJH1"/>
<dbReference type="SUPFAM" id="SSF51695">
    <property type="entry name" value="PLC-like phosphodiesterases"/>
    <property type="match status" value="1"/>
</dbReference>
<dbReference type="PANTHER" id="PTHR46211">
    <property type="entry name" value="GLYCEROPHOSPHORYL DIESTER PHOSPHODIESTERASE"/>
    <property type="match status" value="1"/>
</dbReference>
<dbReference type="PROSITE" id="PS51704">
    <property type="entry name" value="GP_PDE"/>
    <property type="match status" value="1"/>
</dbReference>
<evidence type="ECO:0000259" key="2">
    <source>
        <dbReference type="PROSITE" id="PS51704"/>
    </source>
</evidence>
<feature type="chain" id="PRO_5008898491" description="GP-PDE domain-containing protein" evidence="1">
    <location>
        <begin position="27"/>
        <end position="384"/>
    </location>
</feature>
<keyword evidence="1" id="KW-0732">Signal</keyword>
<dbReference type="Pfam" id="PF03009">
    <property type="entry name" value="GDPD"/>
    <property type="match status" value="1"/>
</dbReference>
<dbReference type="Gene3D" id="3.20.20.190">
    <property type="entry name" value="Phosphatidylinositol (PI) phosphodiesterase"/>
    <property type="match status" value="1"/>
</dbReference>
<dbReference type="GO" id="GO:0006629">
    <property type="term" value="P:lipid metabolic process"/>
    <property type="evidence" value="ECO:0007669"/>
    <property type="project" value="InterPro"/>
</dbReference>
<dbReference type="AlphaFoldDB" id="A0A1D1VJH1"/>